<dbReference type="OrthoDB" id="7867040at2759"/>
<reference evidence="3" key="1">
    <citation type="submission" date="2025-08" db="UniProtKB">
        <authorList>
            <consortium name="RefSeq"/>
        </authorList>
    </citation>
    <scope>IDENTIFICATION</scope>
    <source>
        <strain evidence="3">11010-0011.00</strain>
        <tissue evidence="3">Whole body</tissue>
    </source>
</reference>
<sequence length="93" mass="10732">MNGNWFSLLWTLVLAAFLAPSSYGQVVYPGIRVRQIPVLSNGQIQTVQFLDTATPVTPQMVQQQLRQARQQYQQQLQQLQRTPMEKIRKADVF</sequence>
<evidence type="ECO:0000313" key="3">
    <source>
        <dbReference type="RefSeq" id="XP_030378846.1"/>
    </source>
</evidence>
<evidence type="ECO:0000256" key="1">
    <source>
        <dbReference type="SAM" id="SignalP"/>
    </source>
</evidence>
<accession>A0A6J2TQA2</accession>
<dbReference type="RefSeq" id="XP_030378846.1">
    <property type="nucleotide sequence ID" value="XM_030522986.1"/>
</dbReference>
<organism evidence="2 3">
    <name type="scientific">Drosophila lebanonensis</name>
    <name type="common">Fruit fly</name>
    <name type="synonym">Scaptodrosophila lebanonensis</name>
    <dbReference type="NCBI Taxonomy" id="7225"/>
    <lineage>
        <taxon>Eukaryota</taxon>
        <taxon>Metazoa</taxon>
        <taxon>Ecdysozoa</taxon>
        <taxon>Arthropoda</taxon>
        <taxon>Hexapoda</taxon>
        <taxon>Insecta</taxon>
        <taxon>Pterygota</taxon>
        <taxon>Neoptera</taxon>
        <taxon>Endopterygota</taxon>
        <taxon>Diptera</taxon>
        <taxon>Brachycera</taxon>
        <taxon>Muscomorpha</taxon>
        <taxon>Ephydroidea</taxon>
        <taxon>Drosophilidae</taxon>
        <taxon>Scaptodrosophila</taxon>
    </lineage>
</organism>
<keyword evidence="1" id="KW-0732">Signal</keyword>
<dbReference type="AlphaFoldDB" id="A0A6J2TQA2"/>
<protein>
    <submittedName>
        <fullName evidence="3">Uncharacterized protein LOC115627341</fullName>
    </submittedName>
</protein>
<dbReference type="Proteomes" id="UP000504634">
    <property type="component" value="Unplaced"/>
</dbReference>
<name>A0A6J2TQA2_DROLE</name>
<keyword evidence="2" id="KW-1185">Reference proteome</keyword>
<dbReference type="GeneID" id="115627341"/>
<proteinExistence type="predicted"/>
<gene>
    <name evidence="3" type="primary">LOC115627341</name>
</gene>
<evidence type="ECO:0000313" key="2">
    <source>
        <dbReference type="Proteomes" id="UP000504634"/>
    </source>
</evidence>
<feature type="signal peptide" evidence="1">
    <location>
        <begin position="1"/>
        <end position="24"/>
    </location>
</feature>
<feature type="chain" id="PRO_5026707581" evidence="1">
    <location>
        <begin position="25"/>
        <end position="93"/>
    </location>
</feature>